<dbReference type="GO" id="GO:0044458">
    <property type="term" value="P:motile cilium assembly"/>
    <property type="evidence" value="ECO:0007669"/>
    <property type="project" value="TreeGrafter"/>
</dbReference>
<dbReference type="PANTHER" id="PTHR22069">
    <property type="entry name" value="MITOCHONDRIAL RIBOSOMAL PROTEIN S18"/>
    <property type="match status" value="1"/>
</dbReference>
<evidence type="ECO:0000313" key="11">
    <source>
        <dbReference type="EnsemblMetazoa" id="Aqu2.1.20029_001"/>
    </source>
</evidence>
<protein>
    <recommendedName>
        <fullName evidence="10">Radial spoke head protein 9 homolog</fullName>
    </recommendedName>
</protein>
<keyword evidence="3" id="KW-0970">Cilium biogenesis/degradation</keyword>
<proteinExistence type="inferred from homology"/>
<evidence type="ECO:0000256" key="7">
    <source>
        <dbReference type="ARBA" id="ARBA00023273"/>
    </source>
</evidence>
<comment type="subcellular location">
    <subcellularLocation>
        <location evidence="8">Cell projection</location>
        <location evidence="8">Kinocilium</location>
    </subcellularLocation>
    <subcellularLocation>
        <location evidence="1">Cytoplasm</location>
        <location evidence="1">Cytoskeleton</location>
        <location evidence="1">Flagellum axoneme</location>
    </subcellularLocation>
</comment>
<dbReference type="OrthoDB" id="10258956at2759"/>
<evidence type="ECO:0000256" key="2">
    <source>
        <dbReference type="ARBA" id="ARBA00022490"/>
    </source>
</evidence>
<keyword evidence="2" id="KW-0963">Cytoplasm</keyword>
<evidence type="ECO:0000256" key="6">
    <source>
        <dbReference type="ARBA" id="ARBA00023212"/>
    </source>
</evidence>
<evidence type="ECO:0000256" key="3">
    <source>
        <dbReference type="ARBA" id="ARBA00022794"/>
    </source>
</evidence>
<comment type="similarity">
    <text evidence="9">Belongs to the flagellar radial spoke RSP9 family.</text>
</comment>
<dbReference type="GO" id="GO:0060294">
    <property type="term" value="P:cilium movement involved in cell motility"/>
    <property type="evidence" value="ECO:0007669"/>
    <property type="project" value="InterPro"/>
</dbReference>
<dbReference type="GO" id="GO:0001534">
    <property type="term" value="C:radial spoke"/>
    <property type="evidence" value="ECO:0007669"/>
    <property type="project" value="InterPro"/>
</dbReference>
<evidence type="ECO:0000256" key="9">
    <source>
        <dbReference type="ARBA" id="ARBA00038319"/>
    </source>
</evidence>
<dbReference type="AlphaFoldDB" id="A0A1X7TXB6"/>
<dbReference type="InParanoid" id="A0A1X7TXB6"/>
<organism evidence="11">
    <name type="scientific">Amphimedon queenslandica</name>
    <name type="common">Sponge</name>
    <dbReference type="NCBI Taxonomy" id="400682"/>
    <lineage>
        <taxon>Eukaryota</taxon>
        <taxon>Metazoa</taxon>
        <taxon>Porifera</taxon>
        <taxon>Demospongiae</taxon>
        <taxon>Heteroscleromorpha</taxon>
        <taxon>Haplosclerida</taxon>
        <taxon>Niphatidae</taxon>
        <taxon>Amphimedon</taxon>
    </lineage>
</organism>
<evidence type="ECO:0000256" key="1">
    <source>
        <dbReference type="ARBA" id="ARBA00004611"/>
    </source>
</evidence>
<evidence type="ECO:0000256" key="8">
    <source>
        <dbReference type="ARBA" id="ARBA00037822"/>
    </source>
</evidence>
<dbReference type="PANTHER" id="PTHR22069:SF0">
    <property type="entry name" value="RADIAL SPOKE HEAD PROTEIN 9 HOMOLOG"/>
    <property type="match status" value="1"/>
</dbReference>
<keyword evidence="7" id="KW-0966">Cell projection</keyword>
<reference evidence="11" key="2">
    <citation type="submission" date="2017-05" db="UniProtKB">
        <authorList>
            <consortium name="EnsemblMetazoa"/>
        </authorList>
    </citation>
    <scope>IDENTIFICATION</scope>
</reference>
<name>A0A1X7TXB6_AMPQE</name>
<dbReference type="EnsemblMetazoa" id="XM_003389515.3">
    <property type="protein sequence ID" value="XP_003389563.1"/>
    <property type="gene ID" value="LOC100637976"/>
</dbReference>
<dbReference type="InterPro" id="IPR055316">
    <property type="entry name" value="RSP9"/>
</dbReference>
<gene>
    <name evidence="11" type="primary">100637976</name>
</gene>
<keyword evidence="6" id="KW-0206">Cytoskeleton</keyword>
<dbReference type="eggNOG" id="ENOG502QR99">
    <property type="taxonomic scope" value="Eukaryota"/>
</dbReference>
<evidence type="ECO:0000256" key="4">
    <source>
        <dbReference type="ARBA" id="ARBA00022846"/>
    </source>
</evidence>
<reference evidence="12" key="1">
    <citation type="journal article" date="2010" name="Nature">
        <title>The Amphimedon queenslandica genome and the evolution of animal complexity.</title>
        <authorList>
            <person name="Srivastava M."/>
            <person name="Simakov O."/>
            <person name="Chapman J."/>
            <person name="Fahey B."/>
            <person name="Gauthier M.E."/>
            <person name="Mitros T."/>
            <person name="Richards G.S."/>
            <person name="Conaco C."/>
            <person name="Dacre M."/>
            <person name="Hellsten U."/>
            <person name="Larroux C."/>
            <person name="Putnam N.H."/>
            <person name="Stanke M."/>
            <person name="Adamska M."/>
            <person name="Darling A."/>
            <person name="Degnan S.M."/>
            <person name="Oakley T.H."/>
            <person name="Plachetzki D.C."/>
            <person name="Zhai Y."/>
            <person name="Adamski M."/>
            <person name="Calcino A."/>
            <person name="Cummins S.F."/>
            <person name="Goodstein D.M."/>
            <person name="Harris C."/>
            <person name="Jackson D.J."/>
            <person name="Leys S.P."/>
            <person name="Shu S."/>
            <person name="Woodcroft B.J."/>
            <person name="Vervoort M."/>
            <person name="Kosik K.S."/>
            <person name="Manning G."/>
            <person name="Degnan B.M."/>
            <person name="Rokhsar D.S."/>
        </authorList>
    </citation>
    <scope>NUCLEOTIDE SEQUENCE [LARGE SCALE GENOMIC DNA]</scope>
</reference>
<dbReference type="EnsemblMetazoa" id="Aqu2.1.20029_001">
    <property type="protein sequence ID" value="Aqu2.1.20029_001"/>
    <property type="gene ID" value="Aqu2.1.20029"/>
</dbReference>
<keyword evidence="12" id="KW-1185">Reference proteome</keyword>
<evidence type="ECO:0000256" key="5">
    <source>
        <dbReference type="ARBA" id="ARBA00023069"/>
    </source>
</evidence>
<dbReference type="GO" id="GO:0035082">
    <property type="term" value="P:axoneme assembly"/>
    <property type="evidence" value="ECO:0007669"/>
    <property type="project" value="InterPro"/>
</dbReference>
<dbReference type="Proteomes" id="UP000007879">
    <property type="component" value="Unassembled WGS sequence"/>
</dbReference>
<keyword evidence="4" id="KW-0282">Flagellum</keyword>
<accession>A0A1X7TXB6</accession>
<sequence length="231" mass="26246">MDSESLSLNLEYASSSGIVLSVEKRASLLTSLTLVQQSYKFHRVKFWGIIKGIQNDYYIIQGIGKDEIRGRKGLYSQDCVDWRLLPHVDETMCVKSSLLPGRFTGDPSFILEHKVTNRIGKGEITPEKSTIVEMKEEERLAAVIRRIDEEVAVVPRGAYMRTPLNEVVANKSFQGLSLPEAKQLKYYYHFKEPEVEDVNKTITQPIDFLTSIDQDIPKGKLQLVVIINDIV</sequence>
<dbReference type="STRING" id="400682.A0A1X7TXB6"/>
<dbReference type="InterPro" id="IPR006802">
    <property type="entry name" value="Radial_spoke"/>
</dbReference>
<evidence type="ECO:0000313" key="12">
    <source>
        <dbReference type="Proteomes" id="UP000007879"/>
    </source>
</evidence>
<dbReference type="KEGG" id="aqu:100637976"/>
<dbReference type="Pfam" id="PF04712">
    <property type="entry name" value="Radial_spoke"/>
    <property type="match status" value="1"/>
</dbReference>
<keyword evidence="5" id="KW-0969">Cilium</keyword>
<evidence type="ECO:0000256" key="10">
    <source>
        <dbReference type="ARBA" id="ARBA00041080"/>
    </source>
</evidence>